<evidence type="ECO:0000313" key="9">
    <source>
        <dbReference type="EMBL" id="HJB09566.1"/>
    </source>
</evidence>
<keyword evidence="3 7" id="KW-0812">Transmembrane</keyword>
<dbReference type="EMBL" id="DWZH01000024">
    <property type="protein sequence ID" value="HJB09566.1"/>
    <property type="molecule type" value="Genomic_DNA"/>
</dbReference>
<feature type="domain" description="DUF3817" evidence="8">
    <location>
        <begin position="29"/>
        <end position="116"/>
    </location>
</feature>
<evidence type="ECO:0000256" key="3">
    <source>
        <dbReference type="ARBA" id="ARBA00022692"/>
    </source>
</evidence>
<evidence type="ECO:0000259" key="8">
    <source>
        <dbReference type="Pfam" id="PF12823"/>
    </source>
</evidence>
<evidence type="ECO:0000256" key="4">
    <source>
        <dbReference type="ARBA" id="ARBA00022989"/>
    </source>
</evidence>
<dbReference type="PANTHER" id="PTHR40077:SF1">
    <property type="entry name" value="MEMBRANE PROTEIN"/>
    <property type="match status" value="1"/>
</dbReference>
<dbReference type="Proteomes" id="UP000823823">
    <property type="component" value="Unassembled WGS sequence"/>
</dbReference>
<keyword evidence="4 7" id="KW-1133">Transmembrane helix</keyword>
<feature type="transmembrane region" description="Helical" evidence="7">
    <location>
        <begin position="91"/>
        <end position="114"/>
    </location>
</feature>
<proteinExistence type="predicted"/>
<keyword evidence="2" id="KW-1003">Cell membrane</keyword>
<evidence type="ECO:0000256" key="7">
    <source>
        <dbReference type="SAM" id="Phobius"/>
    </source>
</evidence>
<protein>
    <submittedName>
        <fullName evidence="9">DUF3817 domain-containing protein</fullName>
    </submittedName>
</protein>
<organism evidence="9 10">
    <name type="scientific">Candidatus Brachybacterium merdavium</name>
    <dbReference type="NCBI Taxonomy" id="2838513"/>
    <lineage>
        <taxon>Bacteria</taxon>
        <taxon>Bacillati</taxon>
        <taxon>Actinomycetota</taxon>
        <taxon>Actinomycetes</taxon>
        <taxon>Micrococcales</taxon>
        <taxon>Dermabacteraceae</taxon>
        <taxon>Brachybacterium</taxon>
    </lineage>
</organism>
<dbReference type="GO" id="GO:0005886">
    <property type="term" value="C:plasma membrane"/>
    <property type="evidence" value="ECO:0007669"/>
    <property type="project" value="UniProtKB-SubCell"/>
</dbReference>
<feature type="region of interest" description="Disordered" evidence="6">
    <location>
        <begin position="1"/>
        <end position="21"/>
    </location>
</feature>
<evidence type="ECO:0000256" key="1">
    <source>
        <dbReference type="ARBA" id="ARBA00004651"/>
    </source>
</evidence>
<evidence type="ECO:0000313" key="10">
    <source>
        <dbReference type="Proteomes" id="UP000823823"/>
    </source>
</evidence>
<reference evidence="9" key="1">
    <citation type="journal article" date="2021" name="PeerJ">
        <title>Extensive microbial diversity within the chicken gut microbiome revealed by metagenomics and culture.</title>
        <authorList>
            <person name="Gilroy R."/>
            <person name="Ravi A."/>
            <person name="Getino M."/>
            <person name="Pursley I."/>
            <person name="Horton D.L."/>
            <person name="Alikhan N.F."/>
            <person name="Baker D."/>
            <person name="Gharbi K."/>
            <person name="Hall N."/>
            <person name="Watson M."/>
            <person name="Adriaenssens E.M."/>
            <person name="Foster-Nyarko E."/>
            <person name="Jarju S."/>
            <person name="Secka A."/>
            <person name="Antonio M."/>
            <person name="Oren A."/>
            <person name="Chaudhuri R.R."/>
            <person name="La Ragione R."/>
            <person name="Hildebrand F."/>
            <person name="Pallen M.J."/>
        </authorList>
    </citation>
    <scope>NUCLEOTIDE SEQUENCE</scope>
    <source>
        <strain evidence="9">ChiHjej13B12-24818</strain>
    </source>
</reference>
<comment type="caution">
    <text evidence="9">The sequence shown here is derived from an EMBL/GenBank/DDBJ whole genome shotgun (WGS) entry which is preliminary data.</text>
</comment>
<accession>A0A9D2LBN5</accession>
<evidence type="ECO:0000256" key="2">
    <source>
        <dbReference type="ARBA" id="ARBA00022475"/>
    </source>
</evidence>
<dbReference type="AlphaFoldDB" id="A0A9D2LBN5"/>
<feature type="transmembrane region" description="Helical" evidence="7">
    <location>
        <begin position="63"/>
        <end position="85"/>
    </location>
</feature>
<dbReference type="Pfam" id="PF12823">
    <property type="entry name" value="DUF3817"/>
    <property type="match status" value="1"/>
</dbReference>
<dbReference type="NCBIfam" id="TIGR03954">
    <property type="entry name" value="integ_memb_HG"/>
    <property type="match status" value="1"/>
</dbReference>
<comment type="subcellular location">
    <subcellularLocation>
        <location evidence="1">Cell membrane</location>
        <topology evidence="1">Multi-pass membrane protein</topology>
    </subcellularLocation>
</comment>
<sequence>MTSSPTSDTDPAGPEATAPPKAPMAPIGRLFAAVAFLEAFTWVGLLVGMFLKYVTGTTEAGVWLFGRLHGGTFMVYVGVTIVAAISLRWRWWVTLIALLAAVPPLVTVPMEIWLRRTRRLTRRSRVLAAEATELGPAQAPRRAHAPDRAD</sequence>
<feature type="transmembrane region" description="Helical" evidence="7">
    <location>
        <begin position="30"/>
        <end position="51"/>
    </location>
</feature>
<keyword evidence="5 7" id="KW-0472">Membrane</keyword>
<reference evidence="9" key="2">
    <citation type="submission" date="2021-04" db="EMBL/GenBank/DDBJ databases">
        <authorList>
            <person name="Gilroy R."/>
        </authorList>
    </citation>
    <scope>NUCLEOTIDE SEQUENCE</scope>
    <source>
        <strain evidence="9">ChiHjej13B12-24818</strain>
    </source>
</reference>
<evidence type="ECO:0000256" key="6">
    <source>
        <dbReference type="SAM" id="MobiDB-lite"/>
    </source>
</evidence>
<gene>
    <name evidence="9" type="ORF">H9786_03385</name>
</gene>
<name>A0A9D2LBN5_9MICO</name>
<evidence type="ECO:0000256" key="5">
    <source>
        <dbReference type="ARBA" id="ARBA00023136"/>
    </source>
</evidence>
<dbReference type="InterPro" id="IPR023845">
    <property type="entry name" value="DUF3817_TM"/>
</dbReference>
<dbReference type="PANTHER" id="PTHR40077">
    <property type="entry name" value="MEMBRANE PROTEIN-RELATED"/>
    <property type="match status" value="1"/>
</dbReference>